<evidence type="ECO:0000313" key="6">
    <source>
        <dbReference type="EMBL" id="GAA4907684.1"/>
    </source>
</evidence>
<accession>A0ABP9FT72</accession>
<dbReference type="RefSeq" id="WP_345329645.1">
    <property type="nucleotide sequence ID" value="NZ_BAABJI010000001.1"/>
</dbReference>
<keyword evidence="7" id="KW-1185">Reference proteome</keyword>
<dbReference type="SUPFAM" id="SSF53474">
    <property type="entry name" value="alpha/beta-Hydrolases"/>
    <property type="match status" value="1"/>
</dbReference>
<evidence type="ECO:0000256" key="2">
    <source>
        <dbReference type="ARBA" id="ARBA00022670"/>
    </source>
</evidence>
<evidence type="ECO:0000256" key="1">
    <source>
        <dbReference type="ARBA" id="ARBA00022645"/>
    </source>
</evidence>
<evidence type="ECO:0000256" key="4">
    <source>
        <dbReference type="ARBA" id="ARBA00022801"/>
    </source>
</evidence>
<dbReference type="InterPro" id="IPR029058">
    <property type="entry name" value="AB_hydrolase_fold"/>
</dbReference>
<keyword evidence="2" id="KW-0645">Protease</keyword>
<sequence length="490" mass="53889">MFASSRLHVYIFRLAYFALTAAVIVTLFSSWGAASRSLTFAKAAGASALTNTNSAHTITLNNRRLNYTSTAGYLQVADGRFGANIFYTAYKVNNDQPNRPVTFVFNGGPGSSSIWLHMGAFGPVRSVHGKAGYQPNQNTWLGFTDLVFIDPVGTGYSRPVDGTDARRFYGYHEDIRIIGHFIKQYLAANNRQQSPIFLTGESYGGARAVGLAAYLADEQHIEVAGLTLISPALNYRLISFKDKNTAAYPLYLPSYALAAQYHQRLSAEWQALPGSELYRIAENFSANTYSRFLASGDTITQPIADTLRLITGLPEHTICRLNGRIPDHIFTRQVLNNSRVGIFDARTSGEAGQADPSSARLRAVFPQAFKTYVEDELKYRNALPYLATTATPNWNYGPGAEGGYLNVLPALTGLLNKHKALKVNIVAGYYDLATPVATINTSVKQLLANSAFKTRVNAHYYQSGHMPYVDDAVNQNFAADSRKFYQASLN</sequence>
<proteinExistence type="predicted"/>
<gene>
    <name evidence="6" type="ORF">GCM10023313_08190</name>
</gene>
<dbReference type="PANTHER" id="PTHR11802">
    <property type="entry name" value="SERINE PROTEASE FAMILY S10 SERINE CARBOXYPEPTIDASE"/>
    <property type="match status" value="1"/>
</dbReference>
<dbReference type="InterPro" id="IPR018202">
    <property type="entry name" value="Ser_caboxypep_ser_AS"/>
</dbReference>
<keyword evidence="3" id="KW-0732">Signal</keyword>
<dbReference type="EMBL" id="BAABJI010000001">
    <property type="protein sequence ID" value="GAA4907684.1"/>
    <property type="molecule type" value="Genomic_DNA"/>
</dbReference>
<comment type="caution">
    <text evidence="6">The sequence shown here is derived from an EMBL/GenBank/DDBJ whole genome shotgun (WGS) entry which is preliminary data.</text>
</comment>
<keyword evidence="4" id="KW-0378">Hydrolase</keyword>
<reference evidence="7" key="1">
    <citation type="journal article" date="2019" name="Int. J. Syst. Evol. Microbiol.">
        <title>The Global Catalogue of Microorganisms (GCM) 10K type strain sequencing project: providing services to taxonomists for standard genome sequencing and annotation.</title>
        <authorList>
            <consortium name="The Broad Institute Genomics Platform"/>
            <consortium name="The Broad Institute Genome Sequencing Center for Infectious Disease"/>
            <person name="Wu L."/>
            <person name="Ma J."/>
        </authorList>
    </citation>
    <scope>NUCLEOTIDE SEQUENCE [LARGE SCALE GENOMIC DNA]</scope>
    <source>
        <strain evidence="7">JCM 18283</strain>
    </source>
</reference>
<evidence type="ECO:0000313" key="7">
    <source>
        <dbReference type="Proteomes" id="UP001501436"/>
    </source>
</evidence>
<keyword evidence="5" id="KW-0325">Glycoprotein</keyword>
<dbReference type="InterPro" id="IPR001563">
    <property type="entry name" value="Peptidase_S10"/>
</dbReference>
<evidence type="ECO:0000256" key="5">
    <source>
        <dbReference type="ARBA" id="ARBA00023180"/>
    </source>
</evidence>
<dbReference type="PANTHER" id="PTHR11802:SF3">
    <property type="entry name" value="RETINOID-INDUCIBLE SERINE CARBOXYPEPTIDASE"/>
    <property type="match status" value="1"/>
</dbReference>
<protein>
    <submittedName>
        <fullName evidence="6">Peptidase S10</fullName>
    </submittedName>
</protein>
<organism evidence="6 7">
    <name type="scientific">Mucilaginibacter defluvii</name>
    <dbReference type="NCBI Taxonomy" id="1196019"/>
    <lineage>
        <taxon>Bacteria</taxon>
        <taxon>Pseudomonadati</taxon>
        <taxon>Bacteroidota</taxon>
        <taxon>Sphingobacteriia</taxon>
        <taxon>Sphingobacteriales</taxon>
        <taxon>Sphingobacteriaceae</taxon>
        <taxon>Mucilaginibacter</taxon>
    </lineage>
</organism>
<evidence type="ECO:0000256" key="3">
    <source>
        <dbReference type="ARBA" id="ARBA00022729"/>
    </source>
</evidence>
<name>A0ABP9FT72_9SPHI</name>
<dbReference type="Gene3D" id="3.40.50.1820">
    <property type="entry name" value="alpha/beta hydrolase"/>
    <property type="match status" value="1"/>
</dbReference>
<keyword evidence="1" id="KW-0121">Carboxypeptidase</keyword>
<dbReference type="PROSITE" id="PS00131">
    <property type="entry name" value="CARBOXYPEPT_SER_SER"/>
    <property type="match status" value="1"/>
</dbReference>
<dbReference type="Proteomes" id="UP001501436">
    <property type="component" value="Unassembled WGS sequence"/>
</dbReference>
<dbReference type="Pfam" id="PF00450">
    <property type="entry name" value="Peptidase_S10"/>
    <property type="match status" value="1"/>
</dbReference>